<dbReference type="GO" id="GO:0005975">
    <property type="term" value="P:carbohydrate metabolic process"/>
    <property type="evidence" value="ECO:0007669"/>
    <property type="project" value="InterPro"/>
</dbReference>
<name>A0A5J4SXK6_9ZZZZ</name>
<evidence type="ECO:0000313" key="1">
    <source>
        <dbReference type="EMBL" id="KAA6350754.1"/>
    </source>
</evidence>
<protein>
    <submittedName>
        <fullName evidence="1">Uncharacterized protein</fullName>
    </submittedName>
</protein>
<organism evidence="1">
    <name type="scientific">termite gut metagenome</name>
    <dbReference type="NCBI Taxonomy" id="433724"/>
    <lineage>
        <taxon>unclassified sequences</taxon>
        <taxon>metagenomes</taxon>
        <taxon>organismal metagenomes</taxon>
    </lineage>
</organism>
<dbReference type="InterPro" id="IPR012341">
    <property type="entry name" value="6hp_glycosidase-like_sf"/>
</dbReference>
<dbReference type="EMBL" id="SNRY01000023">
    <property type="protein sequence ID" value="KAA6350754.1"/>
    <property type="molecule type" value="Genomic_DNA"/>
</dbReference>
<dbReference type="AlphaFoldDB" id="A0A5J4SXK6"/>
<reference evidence="1" key="1">
    <citation type="submission" date="2019-03" db="EMBL/GenBank/DDBJ databases">
        <title>Single cell metagenomics reveals metabolic interactions within the superorganism composed of flagellate Streblomastix strix and complex community of Bacteroidetes bacteria on its surface.</title>
        <authorList>
            <person name="Treitli S.C."/>
            <person name="Kolisko M."/>
            <person name="Husnik F."/>
            <person name="Keeling P."/>
            <person name="Hampl V."/>
        </authorList>
    </citation>
    <scope>NUCLEOTIDE SEQUENCE</scope>
    <source>
        <strain evidence="1">STM</strain>
    </source>
</reference>
<accession>A0A5J4SXK6</accession>
<proteinExistence type="predicted"/>
<gene>
    <name evidence="1" type="ORF">EZS27_001858</name>
</gene>
<comment type="caution">
    <text evidence="1">The sequence shown here is derived from an EMBL/GenBank/DDBJ whole genome shotgun (WGS) entry which is preliminary data.</text>
</comment>
<dbReference type="Gene3D" id="1.50.10.10">
    <property type="match status" value="1"/>
</dbReference>
<sequence length="71" mass="8045">MTKITDAGDVTSICVGTGIMPSLIFYYTRPTQENDPMGEGPVFRALIEMIDAPRYMEVKADEQYDKILIKR</sequence>